<comment type="cofactor">
    <cofactor evidence="1">
        <name>[4Fe-4S] cluster</name>
        <dbReference type="ChEBI" id="CHEBI:49883"/>
    </cofactor>
</comment>
<sequence length="200" mass="22553">MTITYEVGNSLYVNITNRCPNACEFCVRTHGSSYGTAESLWLDREPSVQEIIEDIEKRDLSRYKELVFCGYGEPLERIDELCAVSRALKERHPSLKIRVNTNGLSDLIHGRKTAPQLKGLVDVLSISLNSATPEDYDRICHPKFGLKAHPALLQFAKEAKAYVPRVVLSVVDTIGKEEIEKCRVLAETAGTEFRVRKYIP</sequence>
<evidence type="ECO:0000256" key="5">
    <source>
        <dbReference type="ARBA" id="ARBA00023004"/>
    </source>
</evidence>
<name>A0ABV1E0R0_9FIRM</name>
<dbReference type="InterPro" id="IPR058240">
    <property type="entry name" value="rSAM_sf"/>
</dbReference>
<dbReference type="SFLD" id="SFLDS00029">
    <property type="entry name" value="Radical_SAM"/>
    <property type="match status" value="1"/>
</dbReference>
<gene>
    <name evidence="8" type="ORF">WMO26_08690</name>
</gene>
<comment type="caution">
    <text evidence="8">The sequence shown here is derived from an EMBL/GenBank/DDBJ whole genome shotgun (WGS) entry which is preliminary data.</text>
</comment>
<evidence type="ECO:0000256" key="6">
    <source>
        <dbReference type="ARBA" id="ARBA00023014"/>
    </source>
</evidence>
<keyword evidence="5" id="KW-0408">Iron</keyword>
<keyword evidence="2" id="KW-0004">4Fe-4S</keyword>
<dbReference type="PANTHER" id="PTHR30352:SF5">
    <property type="entry name" value="PYRUVATE FORMATE-LYASE 1-ACTIVATING ENZYME"/>
    <property type="match status" value="1"/>
</dbReference>
<dbReference type="InterPro" id="IPR023821">
    <property type="entry name" value="rSAM_TatD-assoc"/>
</dbReference>
<dbReference type="EMBL" id="JBBMFD010000014">
    <property type="protein sequence ID" value="MEQ2440899.1"/>
    <property type="molecule type" value="Genomic_DNA"/>
</dbReference>
<evidence type="ECO:0000313" key="9">
    <source>
        <dbReference type="Proteomes" id="UP001489509"/>
    </source>
</evidence>
<keyword evidence="3" id="KW-0949">S-adenosyl-L-methionine</keyword>
<dbReference type="RefSeq" id="WP_349219669.1">
    <property type="nucleotide sequence ID" value="NZ_JBBMFD010000014.1"/>
</dbReference>
<feature type="domain" description="Radical SAM core" evidence="7">
    <location>
        <begin position="5"/>
        <end position="200"/>
    </location>
</feature>
<dbReference type="NCBIfam" id="TIGR04038">
    <property type="entry name" value="tatD_link_rSAM"/>
    <property type="match status" value="1"/>
</dbReference>
<dbReference type="SUPFAM" id="SSF102114">
    <property type="entry name" value="Radical SAM enzymes"/>
    <property type="match status" value="1"/>
</dbReference>
<dbReference type="NCBIfam" id="TIGR04100">
    <property type="entry name" value="rSAM_pair_X"/>
    <property type="match status" value="1"/>
</dbReference>
<dbReference type="Proteomes" id="UP001489509">
    <property type="component" value="Unassembled WGS sequence"/>
</dbReference>
<protein>
    <submittedName>
        <fullName evidence="8">TIGR04100 family radical SAM protein</fullName>
    </submittedName>
</protein>
<reference evidence="8 9" key="1">
    <citation type="submission" date="2024-03" db="EMBL/GenBank/DDBJ databases">
        <title>Human intestinal bacterial collection.</title>
        <authorList>
            <person name="Pauvert C."/>
            <person name="Hitch T.C.A."/>
            <person name="Clavel T."/>
        </authorList>
    </citation>
    <scope>NUCLEOTIDE SEQUENCE [LARGE SCALE GENOMIC DNA]</scope>
    <source>
        <strain evidence="8 9">CLA-JM-H44</strain>
    </source>
</reference>
<proteinExistence type="predicted"/>
<evidence type="ECO:0000259" key="7">
    <source>
        <dbReference type="PROSITE" id="PS51918"/>
    </source>
</evidence>
<dbReference type="Gene3D" id="3.20.20.70">
    <property type="entry name" value="Aldolase class I"/>
    <property type="match status" value="1"/>
</dbReference>
<keyword evidence="9" id="KW-1185">Reference proteome</keyword>
<accession>A0ABV1E0R0</accession>
<dbReference type="Pfam" id="PF04055">
    <property type="entry name" value="Radical_SAM"/>
    <property type="match status" value="1"/>
</dbReference>
<dbReference type="InterPro" id="IPR034457">
    <property type="entry name" value="Organic_radical-activating"/>
</dbReference>
<keyword evidence="4" id="KW-0479">Metal-binding</keyword>
<dbReference type="PROSITE" id="PS51918">
    <property type="entry name" value="RADICAL_SAM"/>
    <property type="match status" value="1"/>
</dbReference>
<dbReference type="InterPro" id="IPR007197">
    <property type="entry name" value="rSAM"/>
</dbReference>
<evidence type="ECO:0000256" key="3">
    <source>
        <dbReference type="ARBA" id="ARBA00022691"/>
    </source>
</evidence>
<evidence type="ECO:0000256" key="2">
    <source>
        <dbReference type="ARBA" id="ARBA00022485"/>
    </source>
</evidence>
<dbReference type="InterPro" id="IPR023822">
    <property type="entry name" value="rSAM_TatD-assoc_bac"/>
</dbReference>
<keyword evidence="6" id="KW-0411">Iron-sulfur</keyword>
<organism evidence="8 9">
    <name type="scientific">Solibaculum intestinale</name>
    <dbReference type="NCBI Taxonomy" id="3133165"/>
    <lineage>
        <taxon>Bacteria</taxon>
        <taxon>Bacillati</taxon>
        <taxon>Bacillota</taxon>
        <taxon>Clostridia</taxon>
        <taxon>Eubacteriales</taxon>
        <taxon>Oscillospiraceae</taxon>
        <taxon>Solibaculum</taxon>
    </lineage>
</organism>
<dbReference type="PANTHER" id="PTHR30352">
    <property type="entry name" value="PYRUVATE FORMATE-LYASE-ACTIVATING ENZYME"/>
    <property type="match status" value="1"/>
</dbReference>
<evidence type="ECO:0000313" key="8">
    <source>
        <dbReference type="EMBL" id="MEQ2440899.1"/>
    </source>
</evidence>
<dbReference type="InterPro" id="IPR013785">
    <property type="entry name" value="Aldolase_TIM"/>
</dbReference>
<evidence type="ECO:0000256" key="4">
    <source>
        <dbReference type="ARBA" id="ARBA00022723"/>
    </source>
</evidence>
<dbReference type="CDD" id="cd01335">
    <property type="entry name" value="Radical_SAM"/>
    <property type="match status" value="1"/>
</dbReference>
<evidence type="ECO:0000256" key="1">
    <source>
        <dbReference type="ARBA" id="ARBA00001966"/>
    </source>
</evidence>
<dbReference type="SFLD" id="SFLDG01111">
    <property type="entry name" value="Uncharacterised_Radical_SAM_Su"/>
    <property type="match status" value="1"/>
</dbReference>